<evidence type="ECO:0000256" key="1">
    <source>
        <dbReference type="SAM" id="MobiDB-lite"/>
    </source>
</evidence>
<dbReference type="Proteomes" id="UP001176517">
    <property type="component" value="Unassembled WGS sequence"/>
</dbReference>
<evidence type="ECO:0000313" key="4">
    <source>
        <dbReference type="Proteomes" id="UP001176517"/>
    </source>
</evidence>
<dbReference type="InterPro" id="IPR001810">
    <property type="entry name" value="F-box_dom"/>
</dbReference>
<protein>
    <recommendedName>
        <fullName evidence="2">F-box domain-containing protein</fullName>
    </recommendedName>
</protein>
<evidence type="ECO:0000259" key="2">
    <source>
        <dbReference type="Pfam" id="PF12937"/>
    </source>
</evidence>
<feature type="compositionally biased region" description="Acidic residues" evidence="1">
    <location>
        <begin position="257"/>
        <end position="296"/>
    </location>
</feature>
<sequence length="325" mass="36589">ATSTSPPASRSTASVHLLCDKPQTFLSVIDYPLKPNTTTFPLHITFNMNVPTEILSLIFERVEDYFDLKALQATCKQFRSVLDDARFDGPLFRLIARNSNTSDVAAPSEADDWFDDEGKPFEVKLHPLLNDSKYILSVVTEHKHQDGLPIDEAATNPALPELELFWPVQDFDGDRTHKPPADDPVKLVTVGQMLDGVLGVMWAYQVHFAMLERKRIHWTGLILRAEGRQFEYIGKTCTIYMVPHFTVGRKVEKGDPEYTDLGEMFGEDDEDEEEWSDCYNEEEMEDEEGTEDEHDEDGGSDRDGGDDDGEGDGHGNGPTEPTRST</sequence>
<dbReference type="CDD" id="cd09917">
    <property type="entry name" value="F-box_SF"/>
    <property type="match status" value="1"/>
</dbReference>
<dbReference type="EMBL" id="JAPDMZ010000369">
    <property type="protein sequence ID" value="KAK0543366.1"/>
    <property type="molecule type" value="Genomic_DNA"/>
</dbReference>
<feature type="domain" description="F-box" evidence="2">
    <location>
        <begin position="50"/>
        <end position="84"/>
    </location>
</feature>
<evidence type="ECO:0000313" key="3">
    <source>
        <dbReference type="EMBL" id="KAK0543366.1"/>
    </source>
</evidence>
<keyword evidence="4" id="KW-1185">Reference proteome</keyword>
<dbReference type="AlphaFoldDB" id="A0AAN6GL06"/>
<organism evidence="3 4">
    <name type="scientific">Tilletia horrida</name>
    <dbReference type="NCBI Taxonomy" id="155126"/>
    <lineage>
        <taxon>Eukaryota</taxon>
        <taxon>Fungi</taxon>
        <taxon>Dikarya</taxon>
        <taxon>Basidiomycota</taxon>
        <taxon>Ustilaginomycotina</taxon>
        <taxon>Exobasidiomycetes</taxon>
        <taxon>Tilletiales</taxon>
        <taxon>Tilletiaceae</taxon>
        <taxon>Tilletia</taxon>
    </lineage>
</organism>
<gene>
    <name evidence="3" type="ORF">OC846_006435</name>
</gene>
<reference evidence="3" key="1">
    <citation type="journal article" date="2023" name="PhytoFront">
        <title>Draft Genome Resources of Seven Strains of Tilletia horrida, Causal Agent of Kernel Smut of Rice.</title>
        <authorList>
            <person name="Khanal S."/>
            <person name="Antony Babu S."/>
            <person name="Zhou X.G."/>
        </authorList>
    </citation>
    <scope>NUCLEOTIDE SEQUENCE</scope>
    <source>
        <strain evidence="3">TX6</strain>
    </source>
</reference>
<dbReference type="Pfam" id="PF12937">
    <property type="entry name" value="F-box-like"/>
    <property type="match status" value="1"/>
</dbReference>
<accession>A0AAN6GL06</accession>
<name>A0AAN6GL06_9BASI</name>
<dbReference type="InterPro" id="IPR036047">
    <property type="entry name" value="F-box-like_dom_sf"/>
</dbReference>
<proteinExistence type="predicted"/>
<feature type="non-terminal residue" evidence="3">
    <location>
        <position position="1"/>
    </location>
</feature>
<dbReference type="SUPFAM" id="SSF81383">
    <property type="entry name" value="F-box domain"/>
    <property type="match status" value="1"/>
</dbReference>
<feature type="region of interest" description="Disordered" evidence="1">
    <location>
        <begin position="252"/>
        <end position="325"/>
    </location>
</feature>
<comment type="caution">
    <text evidence="3">The sequence shown here is derived from an EMBL/GenBank/DDBJ whole genome shotgun (WGS) entry which is preliminary data.</text>
</comment>